<dbReference type="PANTHER" id="PTHR37829:SF3">
    <property type="entry name" value="PROTEIN JAYE-RELATED"/>
    <property type="match status" value="1"/>
</dbReference>
<dbReference type="Proteomes" id="UP000007969">
    <property type="component" value="Chromosome"/>
</dbReference>
<evidence type="ECO:0000259" key="2">
    <source>
        <dbReference type="Pfam" id="PF04865"/>
    </source>
</evidence>
<dbReference type="InterPro" id="IPR052399">
    <property type="entry name" value="Phage_Baseplate_Assmbl_Protein"/>
</dbReference>
<accession>B9E601</accession>
<evidence type="ECO:0000259" key="4">
    <source>
        <dbReference type="Pfam" id="PF26079"/>
    </source>
</evidence>
<name>B9E601_CLOK1</name>
<dbReference type="Pfam" id="PF26078">
    <property type="entry name" value="Baseplate_J_M"/>
    <property type="match status" value="1"/>
</dbReference>
<evidence type="ECO:0000313" key="6">
    <source>
        <dbReference type="Proteomes" id="UP000007969"/>
    </source>
</evidence>
<feature type="domain" description="Baseplate J-like central" evidence="3">
    <location>
        <begin position="198"/>
        <end position="276"/>
    </location>
</feature>
<evidence type="ECO:0000256" key="1">
    <source>
        <dbReference type="ARBA" id="ARBA00038087"/>
    </source>
</evidence>
<feature type="domain" description="Baseplate J-like C-terminal" evidence="4">
    <location>
        <begin position="282"/>
        <end position="368"/>
    </location>
</feature>
<dbReference type="Pfam" id="PF26079">
    <property type="entry name" value="Baseplate_J_C"/>
    <property type="match status" value="1"/>
</dbReference>
<dbReference type="PANTHER" id="PTHR37829">
    <property type="entry name" value="PHAGE-LIKE ELEMENT PBSX PROTEIN XKDT"/>
    <property type="match status" value="1"/>
</dbReference>
<feature type="domain" description="Baseplate protein J-like barrel" evidence="2">
    <location>
        <begin position="90"/>
        <end position="176"/>
    </location>
</feature>
<dbReference type="EMBL" id="AP009049">
    <property type="protein sequence ID" value="BAH07926.1"/>
    <property type="molecule type" value="Genomic_DNA"/>
</dbReference>
<proteinExistence type="inferred from homology"/>
<sequence length="370" mass="39981">MPAVPDFLKEDTDTIHARMLSKAPSDVSTMEGDFFWSITRPVAEEEYKHRQLMMAFIKLVYLGTSYDGYLDLVGAAIGVIRKDATKTKDTIKIKGVSGTVIQSGKIASTVSTEDNRSIEFEFIETKTIDDTGIAEVQVQCTQAGIVGNVKANTITILTTPINGVQSIVNDHDFTSGTDVESNDDYKRRILEKLQKPETSGNKAQYKNWAKEVTGVGDAKVTPLWNGNGTVKVTIINSNKKAADSELVQKVKDYIDPEPEGKGEGQAPIGAVCTVVSAVEKAMNITATVVLANGYTLQQVQDNFNEAIQKYLSDLAFNSTYISYAKVGGILLSTDGIVDYDSDSLTLNNGTSNIALADEEIPVVGTISLGV</sequence>
<dbReference type="HOGENOM" id="CLU_039609_0_0_9"/>
<evidence type="ECO:0000313" key="5">
    <source>
        <dbReference type="EMBL" id="BAH07926.1"/>
    </source>
</evidence>
<dbReference type="InterPro" id="IPR006949">
    <property type="entry name" value="Barrel_Baseplate_J-like"/>
</dbReference>
<comment type="similarity">
    <text evidence="1">Belongs to the Mu gp47/PBSX XkdT family.</text>
</comment>
<organism evidence="5 6">
    <name type="scientific">Clostridium kluyveri (strain NBRC 12016)</name>
    <dbReference type="NCBI Taxonomy" id="583346"/>
    <lineage>
        <taxon>Bacteria</taxon>
        <taxon>Bacillati</taxon>
        <taxon>Bacillota</taxon>
        <taxon>Clostridia</taxon>
        <taxon>Eubacteriales</taxon>
        <taxon>Clostridiaceae</taxon>
        <taxon>Clostridium</taxon>
    </lineage>
</organism>
<dbReference type="Pfam" id="PF04865">
    <property type="entry name" value="Baseplate_J"/>
    <property type="match status" value="1"/>
</dbReference>
<dbReference type="AlphaFoldDB" id="B9E601"/>
<gene>
    <name evidence="5" type="ordered locus">CKR_2875</name>
</gene>
<dbReference type="InterPro" id="IPR058530">
    <property type="entry name" value="Baseplate_J-like_C"/>
</dbReference>
<evidence type="ECO:0000259" key="3">
    <source>
        <dbReference type="Pfam" id="PF26078"/>
    </source>
</evidence>
<reference evidence="6" key="1">
    <citation type="submission" date="2005-09" db="EMBL/GenBank/DDBJ databases">
        <title>Complete genome sequence of Clostridium kluyveri and comparative genomics of Clostridia species.</title>
        <authorList>
            <person name="Inui M."/>
            <person name="Nonaka H."/>
            <person name="Shinoda Y."/>
            <person name="Ikenaga Y."/>
            <person name="Abe M."/>
            <person name="Naito K."/>
            <person name="Vertes A.A."/>
            <person name="Yukawa H."/>
        </authorList>
    </citation>
    <scope>NUCLEOTIDE SEQUENCE [LARGE SCALE GENOMIC DNA]</scope>
    <source>
        <strain evidence="6">NBRC 12016</strain>
    </source>
</reference>
<protein>
    <submittedName>
        <fullName evidence="5">Uncharacterized protein</fullName>
    </submittedName>
</protein>
<dbReference type="KEGG" id="ckr:CKR_2875"/>
<dbReference type="InterPro" id="IPR058531">
    <property type="entry name" value="Baseplate_J_M"/>
</dbReference>